<dbReference type="InterPro" id="IPR007367">
    <property type="entry name" value="DUF433"/>
</dbReference>
<organism evidence="1">
    <name type="scientific">Solibacter usitatus (strain Ellin6076)</name>
    <dbReference type="NCBI Taxonomy" id="234267"/>
    <lineage>
        <taxon>Bacteria</taxon>
        <taxon>Pseudomonadati</taxon>
        <taxon>Acidobacteriota</taxon>
        <taxon>Terriglobia</taxon>
        <taxon>Bryobacterales</taxon>
        <taxon>Solibacteraceae</taxon>
        <taxon>Candidatus Solibacter</taxon>
    </lineage>
</organism>
<dbReference type="STRING" id="234267.Acid_1000"/>
<dbReference type="AlphaFoldDB" id="Q02AC4"/>
<reference evidence="1" key="1">
    <citation type="submission" date="2006-10" db="EMBL/GenBank/DDBJ databases">
        <title>Complete sequence of Solibacter usitatus Ellin6076.</title>
        <authorList>
            <consortium name="US DOE Joint Genome Institute"/>
            <person name="Copeland A."/>
            <person name="Lucas S."/>
            <person name="Lapidus A."/>
            <person name="Barry K."/>
            <person name="Detter J.C."/>
            <person name="Glavina del Rio T."/>
            <person name="Hammon N."/>
            <person name="Israni S."/>
            <person name="Dalin E."/>
            <person name="Tice H."/>
            <person name="Pitluck S."/>
            <person name="Thompson L.S."/>
            <person name="Brettin T."/>
            <person name="Bruce D."/>
            <person name="Han C."/>
            <person name="Tapia R."/>
            <person name="Gilna P."/>
            <person name="Schmutz J."/>
            <person name="Larimer F."/>
            <person name="Land M."/>
            <person name="Hauser L."/>
            <person name="Kyrpides N."/>
            <person name="Mikhailova N."/>
            <person name="Janssen P.H."/>
            <person name="Kuske C.R."/>
            <person name="Richardson P."/>
        </authorList>
    </citation>
    <scope>NUCLEOTIDE SEQUENCE</scope>
    <source>
        <strain evidence="1">Ellin6076</strain>
    </source>
</reference>
<sequence length="78" mass="8485">MSAEKRARLNEIVSADPQLMHGTPCFRGTRVPVHLLLDDLKSGATINEFLAGCPSVPRSFVEAYLELAQDLVAECVVS</sequence>
<dbReference type="InterPro" id="IPR009057">
    <property type="entry name" value="Homeodomain-like_sf"/>
</dbReference>
<dbReference type="Pfam" id="PF04255">
    <property type="entry name" value="DUF433"/>
    <property type="match status" value="1"/>
</dbReference>
<dbReference type="InterPro" id="IPR036388">
    <property type="entry name" value="WH-like_DNA-bd_sf"/>
</dbReference>
<dbReference type="Gene3D" id="1.10.10.10">
    <property type="entry name" value="Winged helix-like DNA-binding domain superfamily/Winged helix DNA-binding domain"/>
    <property type="match status" value="1"/>
</dbReference>
<dbReference type="SUPFAM" id="SSF46689">
    <property type="entry name" value="Homeodomain-like"/>
    <property type="match status" value="1"/>
</dbReference>
<proteinExistence type="predicted"/>
<name>Q02AC4_SOLUE</name>
<protein>
    <recommendedName>
        <fullName evidence="2">DUF433 domain-containing protein</fullName>
    </recommendedName>
</protein>
<dbReference type="InParanoid" id="Q02AC4"/>
<accession>Q02AC4</accession>
<evidence type="ECO:0000313" key="1">
    <source>
        <dbReference type="EMBL" id="ABJ81998.1"/>
    </source>
</evidence>
<dbReference type="HOGENOM" id="CLU_126005_2_1_0"/>
<evidence type="ECO:0008006" key="2">
    <source>
        <dbReference type="Google" id="ProtNLM"/>
    </source>
</evidence>
<gene>
    <name evidence="1" type="ordered locus">Acid_1000</name>
</gene>
<dbReference type="KEGG" id="sus:Acid_1000"/>
<dbReference type="EMBL" id="CP000473">
    <property type="protein sequence ID" value="ABJ81998.1"/>
    <property type="molecule type" value="Genomic_DNA"/>
</dbReference>
<dbReference type="eggNOG" id="COG2442">
    <property type="taxonomic scope" value="Bacteria"/>
</dbReference>
<dbReference type="OrthoDB" id="9809529at2"/>